<dbReference type="WBParaSite" id="OFLC_0001068001-mRNA-1">
    <property type="protein sequence ID" value="OFLC_0001068001-mRNA-1"/>
    <property type="gene ID" value="OFLC_0001068001"/>
</dbReference>
<dbReference type="EMBL" id="UZAJ01014501">
    <property type="protein sequence ID" value="VDO70484.1"/>
    <property type="molecule type" value="Genomic_DNA"/>
</dbReference>
<accession>A0A183HT68</accession>
<dbReference type="AlphaFoldDB" id="A0A183HT68"/>
<proteinExistence type="predicted"/>
<protein>
    <submittedName>
        <fullName evidence="1 3">Uncharacterized protein</fullName>
    </submittedName>
</protein>
<gene>
    <name evidence="1" type="ORF">OFLC_LOCUS10682</name>
</gene>
<reference evidence="1 2" key="2">
    <citation type="submission" date="2018-11" db="EMBL/GenBank/DDBJ databases">
        <authorList>
            <consortium name="Pathogen Informatics"/>
        </authorList>
    </citation>
    <scope>NUCLEOTIDE SEQUENCE [LARGE SCALE GENOMIC DNA]</scope>
</reference>
<reference evidence="3" key="1">
    <citation type="submission" date="2016-06" db="UniProtKB">
        <authorList>
            <consortium name="WormBaseParasite"/>
        </authorList>
    </citation>
    <scope>IDENTIFICATION</scope>
</reference>
<dbReference type="Proteomes" id="UP000267606">
    <property type="component" value="Unassembled WGS sequence"/>
</dbReference>
<keyword evidence="2" id="KW-1185">Reference proteome</keyword>
<organism evidence="3">
    <name type="scientific">Onchocerca flexuosa</name>
    <dbReference type="NCBI Taxonomy" id="387005"/>
    <lineage>
        <taxon>Eukaryota</taxon>
        <taxon>Metazoa</taxon>
        <taxon>Ecdysozoa</taxon>
        <taxon>Nematoda</taxon>
        <taxon>Chromadorea</taxon>
        <taxon>Rhabditida</taxon>
        <taxon>Spirurina</taxon>
        <taxon>Spiruromorpha</taxon>
        <taxon>Filarioidea</taxon>
        <taxon>Onchocercidae</taxon>
        <taxon>Onchocerca</taxon>
    </lineage>
</organism>
<evidence type="ECO:0000313" key="2">
    <source>
        <dbReference type="Proteomes" id="UP000267606"/>
    </source>
</evidence>
<evidence type="ECO:0000313" key="1">
    <source>
        <dbReference type="EMBL" id="VDO70484.1"/>
    </source>
</evidence>
<name>A0A183HT68_9BILA</name>
<sequence length="113" mass="12455">MHFNNSNQLKSDLASIILDNDEEQEKDRNSVLRIAISGGRCFGFKHSFLMNQINKNLSLGDDEDDYNDEFDDDDEDDDLGLSDMLSSAFSVYPSTFGFASSITGATVNGSIQG</sequence>
<evidence type="ECO:0000313" key="3">
    <source>
        <dbReference type="WBParaSite" id="OFLC_0001068001-mRNA-1"/>
    </source>
</evidence>